<feature type="compositionally biased region" description="Low complexity" evidence="1">
    <location>
        <begin position="330"/>
        <end position="344"/>
    </location>
</feature>
<dbReference type="GO" id="GO:0016787">
    <property type="term" value="F:hydrolase activity"/>
    <property type="evidence" value="ECO:0007669"/>
    <property type="project" value="UniProtKB-KW"/>
</dbReference>
<evidence type="ECO:0000313" key="4">
    <source>
        <dbReference type="Proteomes" id="UP001521181"/>
    </source>
</evidence>
<dbReference type="InterPro" id="IPR001543">
    <property type="entry name" value="FliN-like_C"/>
</dbReference>
<keyword evidence="3" id="KW-0969">Cilium</keyword>
<comment type="caution">
    <text evidence="3">The sequence shown here is derived from an EMBL/GenBank/DDBJ whole genome shotgun (WGS) entry which is preliminary data.</text>
</comment>
<feature type="domain" description="Flagellar motor switch protein FliN-like C-terminal" evidence="2">
    <location>
        <begin position="229"/>
        <end position="297"/>
    </location>
</feature>
<dbReference type="Pfam" id="PF01052">
    <property type="entry name" value="FliMN_C"/>
    <property type="match status" value="1"/>
</dbReference>
<gene>
    <name evidence="3" type="ORF">LZA78_15130</name>
</gene>
<keyword evidence="4" id="KW-1185">Reference proteome</keyword>
<evidence type="ECO:0000259" key="2">
    <source>
        <dbReference type="Pfam" id="PF01052"/>
    </source>
</evidence>
<keyword evidence="3" id="KW-0282">Flagellum</keyword>
<dbReference type="EMBL" id="JAJUOS010000013">
    <property type="protein sequence ID" value="MCE5974820.1"/>
    <property type="molecule type" value="Genomic_DNA"/>
</dbReference>
<dbReference type="Proteomes" id="UP001521181">
    <property type="component" value="Unassembled WGS sequence"/>
</dbReference>
<feature type="compositionally biased region" description="Low complexity" evidence="1">
    <location>
        <begin position="314"/>
        <end position="323"/>
    </location>
</feature>
<dbReference type="InterPro" id="IPR036429">
    <property type="entry name" value="SpoA-like_sf"/>
</dbReference>
<dbReference type="RefSeq" id="WP_233677756.1">
    <property type="nucleotide sequence ID" value="NZ_JAJUOS010000013.1"/>
</dbReference>
<reference evidence="3 4" key="1">
    <citation type="submission" date="2021-12" db="EMBL/GenBank/DDBJ databases">
        <title>Sinirhodobacter sp. WL0062 is a bacterium isolated from seawater.</title>
        <authorList>
            <person name="Wang L."/>
            <person name="He W."/>
            <person name="Zhang D.-F."/>
        </authorList>
    </citation>
    <scope>NUCLEOTIDE SEQUENCE [LARGE SCALE GENOMIC DNA]</scope>
    <source>
        <strain evidence="3 4">WL0062</strain>
    </source>
</reference>
<dbReference type="Gene3D" id="2.30.330.10">
    <property type="entry name" value="SpoA-like"/>
    <property type="match status" value="1"/>
</dbReference>
<evidence type="ECO:0000313" key="3">
    <source>
        <dbReference type="EMBL" id="MCE5974820.1"/>
    </source>
</evidence>
<feature type="region of interest" description="Disordered" evidence="1">
    <location>
        <begin position="299"/>
        <end position="344"/>
    </location>
</feature>
<name>A0ABS8Z088_9RHOB</name>
<protein>
    <submittedName>
        <fullName evidence="3">FliM/FliN family flagellar motor C-terminal domain-containing protein</fullName>
    </submittedName>
</protein>
<evidence type="ECO:0000256" key="1">
    <source>
        <dbReference type="SAM" id="MobiDB-lite"/>
    </source>
</evidence>
<keyword evidence="3" id="KW-0966">Cell projection</keyword>
<accession>A0ABS8Z088</accession>
<proteinExistence type="predicted"/>
<sequence>MTEDQQQSVMRRKASSGQPAVTLAPVTAARAIPLALARTAEGMGLPLRVAQLRESRMVLAELPEALEEFSLLAVIEGPKEGLGLVALPPATLAALIEFQTLGVLARSAPAPRKPTRIDAAMAAEFIDGALTRIEAELSATDEAIWAGGFRYASCLDGPRPLGLLLEDTAYRVWQADLVFGAEGERAGGFLWAVPAEGRGQRPAAVPQAAPNPVRTEEDADWTRRMEATLMGTHAVLDAVLGRVTLPLAAVLRFSPGTQIPIAADSLEQLQLEGHGRRILGRARLGQLHGFRAVRLADEAAQPGPARAAPTEFDAGSSPIAARPAAPPPARLEVAEPAPRRAAGA</sequence>
<keyword evidence="3" id="KW-0378">Hydrolase</keyword>
<organism evidence="3 4">
    <name type="scientific">Rhodobacter flavimaris</name>
    <dbReference type="NCBI Taxonomy" id="2907145"/>
    <lineage>
        <taxon>Bacteria</taxon>
        <taxon>Pseudomonadati</taxon>
        <taxon>Pseudomonadota</taxon>
        <taxon>Alphaproteobacteria</taxon>
        <taxon>Rhodobacterales</taxon>
        <taxon>Rhodobacter group</taxon>
        <taxon>Rhodobacter</taxon>
    </lineage>
</organism>